<evidence type="ECO:0000256" key="4">
    <source>
        <dbReference type="HAMAP-Rule" id="MF_01812"/>
    </source>
</evidence>
<dbReference type="PANTHER" id="PTHR37817:SF1">
    <property type="entry name" value="N-ACETYLTRANSFERASE EIS"/>
    <property type="match status" value="1"/>
</dbReference>
<dbReference type="NCBIfam" id="NF002367">
    <property type="entry name" value="PRK01346.1-4"/>
    <property type="match status" value="1"/>
</dbReference>
<dbReference type="Gene3D" id="3.40.630.30">
    <property type="match status" value="2"/>
</dbReference>
<protein>
    <submittedName>
        <fullName evidence="6">GNAT family N-acetyltransferase</fullName>
        <ecNumber evidence="6">2.3.1.-</ecNumber>
    </submittedName>
</protein>
<dbReference type="InterPro" id="IPR036527">
    <property type="entry name" value="SCP2_sterol-bd_dom_sf"/>
</dbReference>
<dbReference type="InterPro" id="IPR051554">
    <property type="entry name" value="Acetyltransferase_Eis"/>
</dbReference>
<evidence type="ECO:0000313" key="7">
    <source>
        <dbReference type="Proteomes" id="UP001164693"/>
    </source>
</evidence>
<dbReference type="InterPro" id="IPR000182">
    <property type="entry name" value="GNAT_dom"/>
</dbReference>
<dbReference type="EC" id="2.3.1.-" evidence="6"/>
<evidence type="ECO:0000259" key="5">
    <source>
        <dbReference type="PROSITE" id="PS51186"/>
    </source>
</evidence>
<name>A0ABY7JX74_9ACTN</name>
<comment type="caution">
    <text evidence="4">Lacks conserved residue(s) required for the propagation of feature annotation.</text>
</comment>
<keyword evidence="2 4" id="KW-0808">Transferase</keyword>
<dbReference type="GO" id="GO:0016746">
    <property type="term" value="F:acyltransferase activity"/>
    <property type="evidence" value="ECO:0007669"/>
    <property type="project" value="UniProtKB-KW"/>
</dbReference>
<keyword evidence="3 4" id="KW-0012">Acyltransferase</keyword>
<dbReference type="EMBL" id="CP097463">
    <property type="protein sequence ID" value="WAX57175.1"/>
    <property type="molecule type" value="Genomic_DNA"/>
</dbReference>
<evidence type="ECO:0000256" key="1">
    <source>
        <dbReference type="ARBA" id="ARBA00009213"/>
    </source>
</evidence>
<dbReference type="SUPFAM" id="SSF55718">
    <property type="entry name" value="SCP-like"/>
    <property type="match status" value="1"/>
</dbReference>
<dbReference type="Pfam" id="PF13530">
    <property type="entry name" value="SCP2_2"/>
    <property type="match status" value="1"/>
</dbReference>
<dbReference type="InterPro" id="IPR022902">
    <property type="entry name" value="NAcTrfase_Eis"/>
</dbReference>
<dbReference type="RefSeq" id="WP_269443713.1">
    <property type="nucleotide sequence ID" value="NZ_CP097463.1"/>
</dbReference>
<dbReference type="PROSITE" id="PS51186">
    <property type="entry name" value="GNAT"/>
    <property type="match status" value="1"/>
</dbReference>
<dbReference type="Pfam" id="PF17668">
    <property type="entry name" value="Acetyltransf_17"/>
    <property type="match status" value="1"/>
</dbReference>
<dbReference type="InterPro" id="IPR025559">
    <property type="entry name" value="Eis_dom"/>
</dbReference>
<proteinExistence type="inferred from homology"/>
<feature type="binding site" evidence="4">
    <location>
        <begin position="91"/>
        <end position="93"/>
    </location>
    <ligand>
        <name>acetyl-CoA</name>
        <dbReference type="ChEBI" id="CHEBI:57288"/>
    </ligand>
</feature>
<dbReference type="PANTHER" id="PTHR37817">
    <property type="entry name" value="N-ACETYLTRANSFERASE EIS"/>
    <property type="match status" value="1"/>
</dbReference>
<evidence type="ECO:0000256" key="2">
    <source>
        <dbReference type="ARBA" id="ARBA00022679"/>
    </source>
</evidence>
<evidence type="ECO:0000256" key="3">
    <source>
        <dbReference type="ARBA" id="ARBA00023315"/>
    </source>
</evidence>
<sequence length="417" mass="45014">MSDIELVNPVPVEEARPWLAAVSTALLGDPYDDDFSRRLARWTSDWIAERTWGARSSGRWVGTLATEPRRITVPGPDGGTGELAVDALTGVTVGVTHRRRGLLTRMITESLTAAKERGDAASILIAAEWPIYGRFGYAPAADDATYTYYSRHSGAAITPSGTGSVRQVDPAELGEHAHRIFAAARARRVGQVDRSELWWRRSLGLGGFERIGKTPNYYLREGSAGPDGVLAWRTTQDFELDGSLGAAEVVELVAANDDAYRDLWALLSGLDVIGKIRLPDRPVDEQVRWLLPDGRALKRTYSGDQTWLRLLDVPAALSARRYSVPGQLVIDVVGDSMGFADGRVLLEADGAAASCTRTEASADLRLSHRALAASYLGGRTLRQLAIGGGVEELRAGALVRADAMFGTGLAPWNATGF</sequence>
<dbReference type="HAMAP" id="MF_01812">
    <property type="entry name" value="Eis"/>
    <property type="match status" value="1"/>
</dbReference>
<dbReference type="InterPro" id="IPR041380">
    <property type="entry name" value="Acetyltransf_17"/>
</dbReference>
<dbReference type="InterPro" id="IPR016181">
    <property type="entry name" value="Acyl_CoA_acyltransferase"/>
</dbReference>
<organism evidence="6 7">
    <name type="scientific">Jatrophihabitans cynanchi</name>
    <dbReference type="NCBI Taxonomy" id="2944128"/>
    <lineage>
        <taxon>Bacteria</taxon>
        <taxon>Bacillati</taxon>
        <taxon>Actinomycetota</taxon>
        <taxon>Actinomycetes</taxon>
        <taxon>Jatrophihabitantales</taxon>
        <taxon>Jatrophihabitantaceae</taxon>
        <taxon>Jatrophihabitans</taxon>
    </lineage>
</organism>
<dbReference type="SUPFAM" id="SSF55729">
    <property type="entry name" value="Acyl-CoA N-acyltransferases (Nat)"/>
    <property type="match status" value="1"/>
</dbReference>
<dbReference type="Proteomes" id="UP001164693">
    <property type="component" value="Chromosome"/>
</dbReference>
<keyword evidence="7" id="KW-1185">Reference proteome</keyword>
<comment type="similarity">
    <text evidence="1 4">Belongs to the acetyltransferase Eis family.</text>
</comment>
<reference evidence="6" key="1">
    <citation type="submission" date="2022-05" db="EMBL/GenBank/DDBJ databases">
        <title>Jatrophihabitans sp. SB3-54 whole genome sequence.</title>
        <authorList>
            <person name="Suh M.K."/>
            <person name="Eom M.K."/>
            <person name="Kim J.S."/>
            <person name="Kim H.S."/>
            <person name="Do H.E."/>
            <person name="Shin Y.K."/>
            <person name="Lee J.-S."/>
        </authorList>
    </citation>
    <scope>NUCLEOTIDE SEQUENCE</scope>
    <source>
        <strain evidence="6">SB3-54</strain>
    </source>
</reference>
<comment type="subunit">
    <text evidence="4">Homohexamer; trimer of dimers.</text>
</comment>
<feature type="active site" description="Proton acceptor; via carboxylate" evidence="4">
    <location>
        <position position="417"/>
    </location>
</feature>
<gene>
    <name evidence="6" type="ORF">M6B22_00045</name>
</gene>
<feature type="domain" description="N-acetyltransferase" evidence="5">
    <location>
        <begin position="10"/>
        <end position="155"/>
    </location>
</feature>
<evidence type="ECO:0000313" key="6">
    <source>
        <dbReference type="EMBL" id="WAX57175.1"/>
    </source>
</evidence>
<feature type="active site" description="Proton donor" evidence="4">
    <location>
        <position position="132"/>
    </location>
</feature>
<dbReference type="Pfam" id="PF13527">
    <property type="entry name" value="Acetyltransf_9"/>
    <property type="match status" value="1"/>
</dbReference>
<accession>A0ABY7JX74</accession>
<dbReference type="Gene3D" id="3.30.1050.10">
    <property type="entry name" value="SCP2 sterol-binding domain"/>
    <property type="match status" value="1"/>
</dbReference>
<feature type="binding site" evidence="4">
    <location>
        <begin position="99"/>
        <end position="104"/>
    </location>
    <ligand>
        <name>acetyl-CoA</name>
        <dbReference type="ChEBI" id="CHEBI:57288"/>
    </ligand>
</feature>